<sequence length="364" mass="41699">MKTLNLIHNLNHQLTVNQIMRGKSRKRGSKVVIEKQKPKVSKTVPEEESPISDYPISDEIQRRISMIGQGFHLKCSPDFPLFYEFCETLRADAPLEALLDVGFRLVGPFEILHLGFKEPVKNGQWSNYYRFYHDPPEFVTVIICTTEQYHIGYFRDSCESKPFLVKSTPMSNGVLEYCGQNLFACLRSILQEKCAESTDLLKSLIEFASFKNIPTGLSSFYMKDRKKRQVCATTNHIGLMVDVTKNDIGYRPLNISYAELNKRLEDIVSEKSKERQLIKFAPIDELITCVQFANDEGDFGQGLELGLSILAFHPKAQPLETANIFNNKIKHLLSVGYTLANRKEFSQVIQSHMDDRRIEPLTFT</sequence>
<organism evidence="6 7">
    <name type="scientific">Schistosoma mattheei</name>
    <dbReference type="NCBI Taxonomy" id="31246"/>
    <lineage>
        <taxon>Eukaryota</taxon>
        <taxon>Metazoa</taxon>
        <taxon>Spiralia</taxon>
        <taxon>Lophotrochozoa</taxon>
        <taxon>Platyhelminthes</taxon>
        <taxon>Trematoda</taxon>
        <taxon>Digenea</taxon>
        <taxon>Strigeidida</taxon>
        <taxon>Schistosomatoidea</taxon>
        <taxon>Schistosomatidae</taxon>
        <taxon>Schistosoma</taxon>
    </lineage>
</organism>
<evidence type="ECO:0000256" key="1">
    <source>
        <dbReference type="ARBA" id="ARBA00004123"/>
    </source>
</evidence>
<dbReference type="Proteomes" id="UP000050791">
    <property type="component" value="Unassembled WGS sequence"/>
</dbReference>
<evidence type="ECO:0000313" key="7">
    <source>
        <dbReference type="WBParaSite" id="SMTH1_36050.5"/>
    </source>
</evidence>
<comment type="subcellular location">
    <subcellularLocation>
        <location evidence="2">Chromosome</location>
    </subcellularLocation>
    <subcellularLocation>
        <location evidence="1">Nucleus</location>
    </subcellularLocation>
</comment>
<dbReference type="AlphaFoldDB" id="A0AA85B890"/>
<protein>
    <submittedName>
        <fullName evidence="7">Uncharacterized protein</fullName>
    </submittedName>
</protein>
<dbReference type="InterPro" id="IPR019361">
    <property type="entry name" value="HPF1"/>
</dbReference>
<evidence type="ECO:0000256" key="3">
    <source>
        <dbReference type="ARBA" id="ARBA00010803"/>
    </source>
</evidence>
<proteinExistence type="inferred from homology"/>
<name>A0AA85B890_9TREM</name>
<reference evidence="7" key="1">
    <citation type="submission" date="2023-11" db="UniProtKB">
        <authorList>
            <consortium name="WormBaseParasite"/>
        </authorList>
    </citation>
    <scope>IDENTIFICATION</scope>
</reference>
<dbReference type="GO" id="GO:0005634">
    <property type="term" value="C:nucleus"/>
    <property type="evidence" value="ECO:0007669"/>
    <property type="project" value="UniProtKB-SubCell"/>
</dbReference>
<evidence type="ECO:0000256" key="4">
    <source>
        <dbReference type="ARBA" id="ARBA00022454"/>
    </source>
</evidence>
<dbReference type="GO" id="GO:0006974">
    <property type="term" value="P:DNA damage response"/>
    <property type="evidence" value="ECO:0007669"/>
    <property type="project" value="InterPro"/>
</dbReference>
<dbReference type="PANTHER" id="PTHR13386">
    <property type="entry name" value="HISTONE PARYLATION FACTOR 1"/>
    <property type="match status" value="1"/>
</dbReference>
<keyword evidence="4" id="KW-0158">Chromosome</keyword>
<evidence type="ECO:0000313" key="6">
    <source>
        <dbReference type="Proteomes" id="UP000050791"/>
    </source>
</evidence>
<accession>A0AA85B890</accession>
<dbReference type="GO" id="GO:0072572">
    <property type="term" value="F:poly-ADP-D-ribose binding"/>
    <property type="evidence" value="ECO:0007669"/>
    <property type="project" value="TreeGrafter"/>
</dbReference>
<evidence type="ECO:0000256" key="2">
    <source>
        <dbReference type="ARBA" id="ARBA00004286"/>
    </source>
</evidence>
<dbReference type="WBParaSite" id="SMTH1_36050.5">
    <property type="protein sequence ID" value="SMTH1_36050.5"/>
    <property type="gene ID" value="SMTH1_36050"/>
</dbReference>
<keyword evidence="5" id="KW-0539">Nucleus</keyword>
<dbReference type="GO" id="GO:0005694">
    <property type="term" value="C:chromosome"/>
    <property type="evidence" value="ECO:0007669"/>
    <property type="project" value="UniProtKB-SubCell"/>
</dbReference>
<dbReference type="Pfam" id="PF10228">
    <property type="entry name" value="HPF1"/>
    <property type="match status" value="1"/>
</dbReference>
<dbReference type="PANTHER" id="PTHR13386:SF1">
    <property type="entry name" value="HISTONE PARYLATION FACTOR 1"/>
    <property type="match status" value="1"/>
</dbReference>
<dbReference type="GO" id="GO:0042393">
    <property type="term" value="F:histone binding"/>
    <property type="evidence" value="ECO:0007669"/>
    <property type="project" value="InterPro"/>
</dbReference>
<evidence type="ECO:0000256" key="5">
    <source>
        <dbReference type="ARBA" id="ARBA00023242"/>
    </source>
</evidence>
<comment type="similarity">
    <text evidence="3">Belongs to the HPF1 family.</text>
</comment>